<feature type="compositionally biased region" description="Polar residues" evidence="1">
    <location>
        <begin position="102"/>
        <end position="116"/>
    </location>
</feature>
<feature type="transmembrane region" description="Helical" evidence="2">
    <location>
        <begin position="366"/>
        <end position="388"/>
    </location>
</feature>
<dbReference type="Proteomes" id="UP000037460">
    <property type="component" value="Unassembled WGS sequence"/>
</dbReference>
<organism evidence="3 4">
    <name type="scientific">Chrysochromulina tobinii</name>
    <dbReference type="NCBI Taxonomy" id="1460289"/>
    <lineage>
        <taxon>Eukaryota</taxon>
        <taxon>Haptista</taxon>
        <taxon>Haptophyta</taxon>
        <taxon>Prymnesiophyceae</taxon>
        <taxon>Prymnesiales</taxon>
        <taxon>Chrysochromulinaceae</taxon>
        <taxon>Chrysochromulina</taxon>
    </lineage>
</organism>
<keyword evidence="2" id="KW-0812">Transmembrane</keyword>
<feature type="region of interest" description="Disordered" evidence="1">
    <location>
        <begin position="477"/>
        <end position="510"/>
    </location>
</feature>
<sequence length="510" mass="54214">MASPSAFSLQPSANIPSERKCRRLGSMPSILSESLLPQQALSEETEQAALWPAPGTEAAAGMDSEARTFIPSRVASAPPKHRRESSNSSIDSDTREFEEATVQFTARSTRHSPSGHTGSGRRLSSPAACSAARSASNSSNSSSEKLDSAHVVAPAMAFEARAPAIVSEGRAPAMASGLLPLALTRAPPKLERLSSNFSQWSSILPYRYREVDEPCSKSDLADQEVNERAEQLEEALHRKLAKNDKTDKGYDLTISASSMLGGFSIRDVLAPPTAKDFNWDGAAGLYRLLMATAVALCLYAGLTLILNRYLAARAYKDLSELAYLDYYKNTGRHRRSAVYAFLSSLPIFLVAAALKQVNVGTLSESAGAVAILVVGFCLLVWTMIQLGAQLEETQLKSLEADEEAGDEMGRSGSASVQPGGTAGGAAVSVAPGAAGSAATVLSYSPPLLVPTLESMRESIRSVAPPLLVPTLESIRSVDGLAEFGRDGEEDEDEDEDGEEQSKRTADKEPA</sequence>
<reference evidence="4" key="1">
    <citation type="journal article" date="2015" name="PLoS Genet.">
        <title>Genome Sequence and Transcriptome Analyses of Chrysochromulina tobin: Metabolic Tools for Enhanced Algal Fitness in the Prominent Order Prymnesiales (Haptophyceae).</title>
        <authorList>
            <person name="Hovde B.T."/>
            <person name="Deodato C.R."/>
            <person name="Hunsperger H.M."/>
            <person name="Ryken S.A."/>
            <person name="Yost W."/>
            <person name="Jha R.K."/>
            <person name="Patterson J."/>
            <person name="Monnat R.J. Jr."/>
            <person name="Barlow S.B."/>
            <person name="Starkenburg S.R."/>
            <person name="Cattolico R.A."/>
        </authorList>
    </citation>
    <scope>NUCLEOTIDE SEQUENCE</scope>
    <source>
        <strain evidence="4">CCMP291</strain>
    </source>
</reference>
<feature type="compositionally biased region" description="Basic and acidic residues" evidence="1">
    <location>
        <begin position="499"/>
        <end position="510"/>
    </location>
</feature>
<evidence type="ECO:0000313" key="3">
    <source>
        <dbReference type="EMBL" id="KOO34363.1"/>
    </source>
</evidence>
<name>A0A0M0K7J4_9EUKA</name>
<keyword evidence="2" id="KW-1133">Transmembrane helix</keyword>
<accession>A0A0M0K7J4</accession>
<feature type="transmembrane region" description="Helical" evidence="2">
    <location>
        <begin position="337"/>
        <end position="354"/>
    </location>
</feature>
<feature type="compositionally biased region" description="Low complexity" evidence="1">
    <location>
        <begin position="124"/>
        <end position="143"/>
    </location>
</feature>
<feature type="transmembrane region" description="Helical" evidence="2">
    <location>
        <begin position="285"/>
        <end position="306"/>
    </location>
</feature>
<feature type="compositionally biased region" description="Polar residues" evidence="1">
    <location>
        <begin position="29"/>
        <end position="42"/>
    </location>
</feature>
<evidence type="ECO:0008006" key="5">
    <source>
        <dbReference type="Google" id="ProtNLM"/>
    </source>
</evidence>
<proteinExistence type="predicted"/>
<feature type="compositionally biased region" description="Polar residues" evidence="1">
    <location>
        <begin position="1"/>
        <end position="15"/>
    </location>
</feature>
<comment type="caution">
    <text evidence="3">The sequence shown here is derived from an EMBL/GenBank/DDBJ whole genome shotgun (WGS) entry which is preliminary data.</text>
</comment>
<evidence type="ECO:0000313" key="4">
    <source>
        <dbReference type="Proteomes" id="UP000037460"/>
    </source>
</evidence>
<dbReference type="AlphaFoldDB" id="A0A0M0K7J4"/>
<keyword evidence="4" id="KW-1185">Reference proteome</keyword>
<feature type="compositionally biased region" description="Acidic residues" evidence="1">
    <location>
        <begin position="487"/>
        <end position="498"/>
    </location>
</feature>
<feature type="region of interest" description="Disordered" evidence="1">
    <location>
        <begin position="400"/>
        <end position="425"/>
    </location>
</feature>
<dbReference type="EMBL" id="JWZX01001252">
    <property type="protein sequence ID" value="KOO34363.1"/>
    <property type="molecule type" value="Genomic_DNA"/>
</dbReference>
<protein>
    <recommendedName>
        <fullName evidence="5">Transmembrane protein</fullName>
    </recommendedName>
</protein>
<evidence type="ECO:0000256" key="2">
    <source>
        <dbReference type="SAM" id="Phobius"/>
    </source>
</evidence>
<evidence type="ECO:0000256" key="1">
    <source>
        <dbReference type="SAM" id="MobiDB-lite"/>
    </source>
</evidence>
<gene>
    <name evidence="3" type="ORF">Ctob_009684</name>
</gene>
<keyword evidence="2" id="KW-0472">Membrane</keyword>
<feature type="region of interest" description="Disordered" evidence="1">
    <location>
        <begin position="1"/>
        <end position="145"/>
    </location>
</feature>